<dbReference type="InterPro" id="IPR039426">
    <property type="entry name" value="TonB-dep_rcpt-like"/>
</dbReference>
<sequence length="141" mass="15287">MPCQIFTDAAASEAWITKTQQLPLRQQVLALRQRVACDTAIRDISFEPQVCLMGVSPAGRRAYAAAQHKRDSADTRAKGFSLLYIVNGQFFTKDLAGVTAFQKLVTIQAVRKIEFLQGVGAAVIYGSRGASGVVVITTKQP</sequence>
<gene>
    <name evidence="2" type="ORF">FNT36_19070</name>
</gene>
<keyword evidence="1" id="KW-0472">Membrane</keyword>
<comment type="similarity">
    <text evidence="1">Belongs to the TonB-dependent receptor family.</text>
</comment>
<dbReference type="GO" id="GO:0009279">
    <property type="term" value="C:cell outer membrane"/>
    <property type="evidence" value="ECO:0007669"/>
    <property type="project" value="UniProtKB-SubCell"/>
</dbReference>
<comment type="subcellular location">
    <subcellularLocation>
        <location evidence="1">Cell outer membrane</location>
        <topology evidence="1">Multi-pass membrane protein</topology>
    </subcellularLocation>
</comment>
<reference evidence="2 3" key="1">
    <citation type="submission" date="2019-07" db="EMBL/GenBank/DDBJ databases">
        <title>Hymenobacter sp. straun FUR1 Genome sequencing and assembly.</title>
        <authorList>
            <person name="Chhetri G."/>
        </authorList>
    </citation>
    <scope>NUCLEOTIDE SEQUENCE [LARGE SCALE GENOMIC DNA]</scope>
    <source>
        <strain evidence="2 3">Fur1</strain>
    </source>
</reference>
<dbReference type="SUPFAM" id="SSF56935">
    <property type="entry name" value="Porins"/>
    <property type="match status" value="1"/>
</dbReference>
<evidence type="ECO:0000313" key="3">
    <source>
        <dbReference type="Proteomes" id="UP000317624"/>
    </source>
</evidence>
<dbReference type="PROSITE" id="PS52016">
    <property type="entry name" value="TONB_DEPENDENT_REC_3"/>
    <property type="match status" value="1"/>
</dbReference>
<accession>A0A558BPA4</accession>
<keyword evidence="1" id="KW-0998">Cell outer membrane</keyword>
<dbReference type="Proteomes" id="UP000317624">
    <property type="component" value="Unassembled WGS sequence"/>
</dbReference>
<protein>
    <recommendedName>
        <fullName evidence="4">TonB-dependent receptor plug domain-containing protein</fullName>
    </recommendedName>
</protein>
<dbReference type="EMBL" id="VMRJ01000005">
    <property type="protein sequence ID" value="TVT38303.1"/>
    <property type="molecule type" value="Genomic_DNA"/>
</dbReference>
<keyword evidence="1" id="KW-0812">Transmembrane</keyword>
<comment type="caution">
    <text evidence="2">The sequence shown here is derived from an EMBL/GenBank/DDBJ whole genome shotgun (WGS) entry which is preliminary data.</text>
</comment>
<evidence type="ECO:0008006" key="4">
    <source>
        <dbReference type="Google" id="ProtNLM"/>
    </source>
</evidence>
<keyword evidence="1" id="KW-0813">Transport</keyword>
<evidence type="ECO:0000256" key="1">
    <source>
        <dbReference type="PROSITE-ProRule" id="PRU01360"/>
    </source>
</evidence>
<dbReference type="OrthoDB" id="885865at2"/>
<dbReference type="InterPro" id="IPR037066">
    <property type="entry name" value="Plug_dom_sf"/>
</dbReference>
<keyword evidence="3" id="KW-1185">Reference proteome</keyword>
<evidence type="ECO:0000313" key="2">
    <source>
        <dbReference type="EMBL" id="TVT38303.1"/>
    </source>
</evidence>
<proteinExistence type="inferred from homology"/>
<name>A0A558BPA4_9BACT</name>
<dbReference type="AlphaFoldDB" id="A0A558BPA4"/>
<organism evidence="2 3">
    <name type="scientific">Hymenobacter setariae</name>
    <dbReference type="NCBI Taxonomy" id="2594794"/>
    <lineage>
        <taxon>Bacteria</taxon>
        <taxon>Pseudomonadati</taxon>
        <taxon>Bacteroidota</taxon>
        <taxon>Cytophagia</taxon>
        <taxon>Cytophagales</taxon>
        <taxon>Hymenobacteraceae</taxon>
        <taxon>Hymenobacter</taxon>
    </lineage>
</organism>
<keyword evidence="1" id="KW-1134">Transmembrane beta strand</keyword>
<dbReference type="Gene3D" id="2.170.130.10">
    <property type="entry name" value="TonB-dependent receptor, plug domain"/>
    <property type="match status" value="1"/>
</dbReference>